<dbReference type="PANTHER" id="PTHR11079:SF179">
    <property type="entry name" value="TRNA(ADENINE(34)) DEAMINASE, CHLOROPLASTIC"/>
    <property type="match status" value="1"/>
</dbReference>
<comment type="caution">
    <text evidence="4">The sequence shown here is derived from an EMBL/GenBank/DDBJ whole genome shotgun (WGS) entry which is preliminary data.</text>
</comment>
<dbReference type="PROSITE" id="PS00903">
    <property type="entry name" value="CYT_DCMP_DEAMINASES_1"/>
    <property type="match status" value="1"/>
</dbReference>
<evidence type="ECO:0000259" key="3">
    <source>
        <dbReference type="PROSITE" id="PS51747"/>
    </source>
</evidence>
<evidence type="ECO:0000313" key="5">
    <source>
        <dbReference type="Proteomes" id="UP001527882"/>
    </source>
</evidence>
<feature type="domain" description="CMP/dCMP-type deaminase" evidence="3">
    <location>
        <begin position="3"/>
        <end position="118"/>
    </location>
</feature>
<protein>
    <submittedName>
        <fullName evidence="4">Nucleoside deaminase</fullName>
    </submittedName>
</protein>
<sequence length="211" mass="24168">MWQSLEIPWQICFEEAWEAYCNGSIPIGAVLVDEQNNIVSRGRNRINETYAPVKQTCGNKLAHAEINVLMQVSKETQMRNLTLYTTTEPCILCFGAIVMCNVGKVRYSAKDLLAGGSNLNNSNNTFIEGRLIDIQCDQKRLGEIQRVLRTDYILRYLNKETAQKLLYGFTEDYPEAVELGKRWFDLNKLEHAKQNGYHIGKIIDEINQELS</sequence>
<organism evidence="4 5">
    <name type="scientific">Paenibacillus gyeongsangnamensis</name>
    <dbReference type="NCBI Taxonomy" id="3388067"/>
    <lineage>
        <taxon>Bacteria</taxon>
        <taxon>Bacillati</taxon>
        <taxon>Bacillota</taxon>
        <taxon>Bacilli</taxon>
        <taxon>Bacillales</taxon>
        <taxon>Paenibacillaceae</taxon>
        <taxon>Paenibacillus</taxon>
    </lineage>
</organism>
<keyword evidence="5" id="KW-1185">Reference proteome</keyword>
<keyword evidence="2" id="KW-0862">Zinc</keyword>
<evidence type="ECO:0000313" key="4">
    <source>
        <dbReference type="EMBL" id="MCZ8517687.1"/>
    </source>
</evidence>
<dbReference type="InterPro" id="IPR016192">
    <property type="entry name" value="APOBEC/CMP_deaminase_Zn-bd"/>
</dbReference>
<reference evidence="4 5" key="1">
    <citation type="submission" date="2022-12" db="EMBL/GenBank/DDBJ databases">
        <title>Draft genome sequence of Paenibacillus sp. dW9.</title>
        <authorList>
            <person name="Choi E.-W."/>
            <person name="Kim D.-U."/>
        </authorList>
    </citation>
    <scope>NUCLEOTIDE SEQUENCE [LARGE SCALE GENOMIC DNA]</scope>
    <source>
        <strain evidence="5">dW9</strain>
    </source>
</reference>
<name>A0ABT4QLK1_9BACL</name>
<dbReference type="Proteomes" id="UP001527882">
    <property type="component" value="Unassembled WGS sequence"/>
</dbReference>
<keyword evidence="1" id="KW-0479">Metal-binding</keyword>
<accession>A0ABT4QLK1</accession>
<dbReference type="RefSeq" id="WP_269886215.1">
    <property type="nucleotide sequence ID" value="NZ_JAQAGZ010000047.1"/>
</dbReference>
<evidence type="ECO:0000256" key="1">
    <source>
        <dbReference type="ARBA" id="ARBA00022723"/>
    </source>
</evidence>
<dbReference type="CDD" id="cd01285">
    <property type="entry name" value="nucleoside_deaminase"/>
    <property type="match status" value="1"/>
</dbReference>
<dbReference type="Pfam" id="PF00383">
    <property type="entry name" value="dCMP_cyt_deam_1"/>
    <property type="match status" value="1"/>
</dbReference>
<dbReference type="SUPFAM" id="SSF53927">
    <property type="entry name" value="Cytidine deaminase-like"/>
    <property type="match status" value="1"/>
</dbReference>
<dbReference type="InterPro" id="IPR016193">
    <property type="entry name" value="Cytidine_deaminase-like"/>
</dbReference>
<evidence type="ECO:0000256" key="2">
    <source>
        <dbReference type="ARBA" id="ARBA00022833"/>
    </source>
</evidence>
<dbReference type="EMBL" id="JAQAGZ010000047">
    <property type="protein sequence ID" value="MCZ8517687.1"/>
    <property type="molecule type" value="Genomic_DNA"/>
</dbReference>
<proteinExistence type="predicted"/>
<gene>
    <name evidence="4" type="ORF">O9H85_36285</name>
</gene>
<dbReference type="PROSITE" id="PS51747">
    <property type="entry name" value="CYT_DCMP_DEAMINASES_2"/>
    <property type="match status" value="1"/>
</dbReference>
<dbReference type="PANTHER" id="PTHR11079">
    <property type="entry name" value="CYTOSINE DEAMINASE FAMILY MEMBER"/>
    <property type="match status" value="1"/>
</dbReference>
<dbReference type="InterPro" id="IPR002125">
    <property type="entry name" value="CMP_dCMP_dom"/>
</dbReference>
<dbReference type="Gene3D" id="3.40.140.10">
    <property type="entry name" value="Cytidine Deaminase, domain 2"/>
    <property type="match status" value="1"/>
</dbReference>